<evidence type="ECO:0000313" key="3">
    <source>
        <dbReference type="Proteomes" id="UP001485043"/>
    </source>
</evidence>
<evidence type="ECO:0000313" key="2">
    <source>
        <dbReference type="EMBL" id="KAK9868814.1"/>
    </source>
</evidence>
<gene>
    <name evidence="2" type="ORF">WJX84_004745</name>
</gene>
<organism evidence="2 3">
    <name type="scientific">Apatococcus fuscideae</name>
    <dbReference type="NCBI Taxonomy" id="2026836"/>
    <lineage>
        <taxon>Eukaryota</taxon>
        <taxon>Viridiplantae</taxon>
        <taxon>Chlorophyta</taxon>
        <taxon>core chlorophytes</taxon>
        <taxon>Trebouxiophyceae</taxon>
        <taxon>Chlorellales</taxon>
        <taxon>Chlorellaceae</taxon>
        <taxon>Apatococcus</taxon>
    </lineage>
</organism>
<dbReference type="Proteomes" id="UP001485043">
    <property type="component" value="Unassembled WGS sequence"/>
</dbReference>
<accession>A0AAW1TMC3</accession>
<comment type="caution">
    <text evidence="2">The sequence shown here is derived from an EMBL/GenBank/DDBJ whole genome shotgun (WGS) entry which is preliminary data.</text>
</comment>
<reference evidence="2 3" key="1">
    <citation type="journal article" date="2024" name="Nat. Commun.">
        <title>Phylogenomics reveals the evolutionary origins of lichenization in chlorophyte algae.</title>
        <authorList>
            <person name="Puginier C."/>
            <person name="Libourel C."/>
            <person name="Otte J."/>
            <person name="Skaloud P."/>
            <person name="Haon M."/>
            <person name="Grisel S."/>
            <person name="Petersen M."/>
            <person name="Berrin J.G."/>
            <person name="Delaux P.M."/>
            <person name="Dal Grande F."/>
            <person name="Keller J."/>
        </authorList>
    </citation>
    <scope>NUCLEOTIDE SEQUENCE [LARGE SCALE GENOMIC DNA]</scope>
    <source>
        <strain evidence="2 3">SAG 2523</strain>
    </source>
</reference>
<feature type="compositionally biased region" description="Polar residues" evidence="1">
    <location>
        <begin position="885"/>
        <end position="896"/>
    </location>
</feature>
<feature type="compositionally biased region" description="Basic and acidic residues" evidence="1">
    <location>
        <begin position="870"/>
        <end position="882"/>
    </location>
</feature>
<dbReference type="EMBL" id="JALJOV010000011">
    <property type="protein sequence ID" value="KAK9868814.1"/>
    <property type="molecule type" value="Genomic_DNA"/>
</dbReference>
<name>A0AAW1TMC3_9CHLO</name>
<feature type="region of interest" description="Disordered" evidence="1">
    <location>
        <begin position="850"/>
        <end position="899"/>
    </location>
</feature>
<proteinExistence type="predicted"/>
<evidence type="ECO:0000256" key="1">
    <source>
        <dbReference type="SAM" id="MobiDB-lite"/>
    </source>
</evidence>
<sequence>MVKSTHQPLSVALKRGWSVDREFRMPLKLQAELLQGVSKEEACLTAVWTVATSALCFLDMGNFVQAAMGPWTILSKDKKSKLWIEGHGFYKLVIDQMLEDLPSYVKLHHPEHSSAWAMLQTGKLLGAFPISHPPEDLPLDFNSQQSIFLHRWILQGVARKHGRDSISPLVMCLLLRVPEEDKQLMEAWLLSSSLYADKANLPECPSPGVPMPYGHQTHIGVNYPAETDSHKQEQDKLLHIFVETGIRPFWNNNDQLLYSLEGYLEEMALLQLSYKDESALKRQVAMGRMSEESVAGLTGTVKTGFQDAMLCCIHQTAGSTDLWIIRALFPVMRSARYIILDNPLFYEQLTELLVHLLLTGVATPLAVLHILGTEHGSGASPLKTRQACFCRVFTLVSKATDDATVCKMLSYARSGRHGPLVAPLQKEWLTGPKPNSEQAYTDQNAFLRSLLASPDMMAFHQCLGLAQFLEVEEAGLANIRAHIEAGEAIDRAAAQGIADIIWKDAEWNLHGEKTEKTEIHLGPGFEKLSPSLRLQIAAEDTLSHMLYYWCGTALDLANDINPRKLRASDARALARITRVAALPVALYESVRRHVGNHLLLEDSPVILSTLPRVADKMQPFYICDSTHLAYPRARCLLVMLQMMVLSKQASLTAVASCVGIVGDQTPAHLSINRMQAAGMLCMILRGLKDRTDEATIVQMYRNSAATFDRILPEVMQVLPGATQTYLEAHGLGCLVPLVLPQLRWSVWEFSEVAVPVEKDIKVPTPPISDRHGGIFAAWQSFRLLQVGTPEPEEQGSLVHRKFNLKAQMKQNTEEIGSLLEACVWPTSDDDINVTAFLALKSLKSLFKKTHDEPAPGAAPVMSTRASGPTRDLRAPTQERPRECNTPANQPMAQASSPLHEAAAKLDMAMQSKDAQEVTKAVHAVVSFLGAGSSDEQQMFEARGKLRDAKAWLGSVRLGIQGQATEMNKKKHTAQQTAPVKESTASRADGVFWDRIPTRAPTGKLLKVFPEIQQATDSQ</sequence>
<dbReference type="AlphaFoldDB" id="A0AAW1TMC3"/>
<protein>
    <submittedName>
        <fullName evidence="2">Uncharacterized protein</fullName>
    </submittedName>
</protein>
<keyword evidence="3" id="KW-1185">Reference proteome</keyword>